<keyword evidence="4 11" id="KW-0479">Metal-binding</keyword>
<dbReference type="InterPro" id="IPR003482">
    <property type="entry name" value="Whib"/>
</dbReference>
<keyword evidence="11" id="KW-0963">Cytoplasm</keyword>
<feature type="binding site" evidence="11">
    <location>
        <position position="40"/>
    </location>
    <ligand>
        <name>[4Fe-4S] cluster</name>
        <dbReference type="ChEBI" id="CHEBI:49883"/>
    </ligand>
</feature>
<accession>A0ABP4ESU3</accession>
<gene>
    <name evidence="11" type="primary">whiB</name>
    <name evidence="14" type="ORF">GCM10009606_04050</name>
</gene>
<keyword evidence="15" id="KW-1185">Reference proteome</keyword>
<sequence>MGTARGTHTVPQGAAMPTSTRHAVAAPFAAHDDWRLDARCATEPPDDFFPIGEGPAAQQQARRAKGVCQECPVREQCLEWALAADVRHGVFGGLDEGERMALRMPRPRGGG</sequence>
<comment type="similarity">
    <text evidence="2 11">Belongs to the WhiB family.</text>
</comment>
<evidence type="ECO:0000259" key="13">
    <source>
        <dbReference type="PROSITE" id="PS51674"/>
    </source>
</evidence>
<proteinExistence type="inferred from homology"/>
<keyword evidence="10 11" id="KW-0804">Transcription</keyword>
<comment type="caution">
    <text evidence="14">The sequence shown here is derived from an EMBL/GenBank/DDBJ whole genome shotgun (WGS) entry which is preliminary data.</text>
</comment>
<evidence type="ECO:0000256" key="1">
    <source>
        <dbReference type="ARBA" id="ARBA00004496"/>
    </source>
</evidence>
<organism evidence="14 15">
    <name type="scientific">Nocardioides aquiterrae</name>
    <dbReference type="NCBI Taxonomy" id="203799"/>
    <lineage>
        <taxon>Bacteria</taxon>
        <taxon>Bacillati</taxon>
        <taxon>Actinomycetota</taxon>
        <taxon>Actinomycetes</taxon>
        <taxon>Propionibacteriales</taxon>
        <taxon>Nocardioidaceae</taxon>
        <taxon>Nocardioides</taxon>
    </lineage>
</organism>
<evidence type="ECO:0000256" key="8">
    <source>
        <dbReference type="ARBA" id="ARBA00023125"/>
    </source>
</evidence>
<feature type="binding site" evidence="11">
    <location>
        <position position="71"/>
    </location>
    <ligand>
        <name>[4Fe-4S] cluster</name>
        <dbReference type="ChEBI" id="CHEBI:49883"/>
    </ligand>
</feature>
<comment type="cofactor">
    <cofactor evidence="11">
        <name>[4Fe-4S] cluster</name>
        <dbReference type="ChEBI" id="CHEBI:49883"/>
    </cofactor>
    <text evidence="11">Binds 1 [4Fe-4S] cluster per subunit. Following nitrosylation of the [4Fe-4S] cluster binds 1 [4Fe-8(NO)] cluster per subunit.</text>
</comment>
<name>A0ABP4ESU3_9ACTN</name>
<dbReference type="Pfam" id="PF02467">
    <property type="entry name" value="Whib"/>
    <property type="match status" value="1"/>
</dbReference>
<dbReference type="EMBL" id="BAAAJE010000001">
    <property type="protein sequence ID" value="GAA1127580.1"/>
    <property type="molecule type" value="Genomic_DNA"/>
</dbReference>
<reference evidence="15" key="1">
    <citation type="journal article" date="2019" name="Int. J. Syst. Evol. Microbiol.">
        <title>The Global Catalogue of Microorganisms (GCM) 10K type strain sequencing project: providing services to taxonomists for standard genome sequencing and annotation.</title>
        <authorList>
            <consortium name="The Broad Institute Genomics Platform"/>
            <consortium name="The Broad Institute Genome Sequencing Center for Infectious Disease"/>
            <person name="Wu L."/>
            <person name="Ma J."/>
        </authorList>
    </citation>
    <scope>NUCLEOTIDE SEQUENCE [LARGE SCALE GENOMIC DNA]</scope>
    <source>
        <strain evidence="15">JCM 11813</strain>
    </source>
</reference>
<keyword evidence="9 11" id="KW-1015">Disulfide bond</keyword>
<dbReference type="HAMAP" id="MF_01479">
    <property type="entry name" value="WhiB"/>
    <property type="match status" value="1"/>
</dbReference>
<dbReference type="PANTHER" id="PTHR38839">
    <property type="entry name" value="TRANSCRIPTIONAL REGULATOR WHID-RELATED"/>
    <property type="match status" value="1"/>
</dbReference>
<dbReference type="PROSITE" id="PS51674">
    <property type="entry name" value="4FE4S_WBL"/>
    <property type="match status" value="1"/>
</dbReference>
<evidence type="ECO:0000256" key="2">
    <source>
        <dbReference type="ARBA" id="ARBA00006597"/>
    </source>
</evidence>
<evidence type="ECO:0000313" key="15">
    <source>
        <dbReference type="Proteomes" id="UP001499979"/>
    </source>
</evidence>
<evidence type="ECO:0000256" key="9">
    <source>
        <dbReference type="ARBA" id="ARBA00023157"/>
    </source>
</evidence>
<keyword evidence="3 11" id="KW-0004">4Fe-4S</keyword>
<keyword evidence="8 11" id="KW-0238">DNA-binding</keyword>
<evidence type="ECO:0000256" key="5">
    <source>
        <dbReference type="ARBA" id="ARBA00023004"/>
    </source>
</evidence>
<evidence type="ECO:0000313" key="14">
    <source>
        <dbReference type="EMBL" id="GAA1127580.1"/>
    </source>
</evidence>
<keyword evidence="7 11" id="KW-0805">Transcription regulation</keyword>
<feature type="domain" description="4Fe-4S Wbl-type" evidence="13">
    <location>
        <begin position="39"/>
        <end position="101"/>
    </location>
</feature>
<evidence type="ECO:0000256" key="11">
    <source>
        <dbReference type="HAMAP-Rule" id="MF_01479"/>
    </source>
</evidence>
<comment type="PTM">
    <text evidence="11">Upon Fe-S cluster removal intramolecular disulfide bonds are formed.</text>
</comment>
<feature type="binding site" evidence="11">
    <location>
        <position position="77"/>
    </location>
    <ligand>
        <name>[4Fe-4S] cluster</name>
        <dbReference type="ChEBI" id="CHEBI:49883"/>
    </ligand>
</feature>
<comment type="function">
    <text evidence="11">Acts as a transcriptional regulator. Probably redox-responsive. The apo- but not holo-form probably binds DNA.</text>
</comment>
<evidence type="ECO:0000256" key="10">
    <source>
        <dbReference type="ARBA" id="ARBA00023163"/>
    </source>
</evidence>
<feature type="region of interest" description="Disordered" evidence="12">
    <location>
        <begin position="1"/>
        <end position="20"/>
    </location>
</feature>
<evidence type="ECO:0000256" key="12">
    <source>
        <dbReference type="SAM" id="MobiDB-lite"/>
    </source>
</evidence>
<evidence type="ECO:0000256" key="3">
    <source>
        <dbReference type="ARBA" id="ARBA00022485"/>
    </source>
</evidence>
<evidence type="ECO:0000256" key="6">
    <source>
        <dbReference type="ARBA" id="ARBA00023014"/>
    </source>
</evidence>
<evidence type="ECO:0000256" key="7">
    <source>
        <dbReference type="ARBA" id="ARBA00023015"/>
    </source>
</evidence>
<dbReference type="Proteomes" id="UP001499979">
    <property type="component" value="Unassembled WGS sequence"/>
</dbReference>
<keyword evidence="5 11" id="KW-0408">Iron</keyword>
<protein>
    <recommendedName>
        <fullName evidence="11">Transcriptional regulator WhiB</fullName>
    </recommendedName>
</protein>
<dbReference type="InterPro" id="IPR034768">
    <property type="entry name" value="4FE4S_WBL"/>
</dbReference>
<comment type="PTM">
    <text evidence="11">The Fe-S cluster can be nitrosylated by nitric oxide (NO).</text>
</comment>
<evidence type="ECO:0000256" key="4">
    <source>
        <dbReference type="ARBA" id="ARBA00022723"/>
    </source>
</evidence>
<keyword evidence="6 11" id="KW-0411">Iron-sulfur</keyword>
<feature type="binding site" evidence="11">
    <location>
        <position position="68"/>
    </location>
    <ligand>
        <name>[4Fe-4S] cluster</name>
        <dbReference type="ChEBI" id="CHEBI:49883"/>
    </ligand>
</feature>
<comment type="subcellular location">
    <subcellularLocation>
        <location evidence="1 11">Cytoplasm</location>
    </subcellularLocation>
</comment>